<dbReference type="EMBL" id="JAJLJH010000014">
    <property type="protein sequence ID" value="MCK9689376.1"/>
    <property type="molecule type" value="Genomic_DNA"/>
</dbReference>
<evidence type="ECO:0000256" key="2">
    <source>
        <dbReference type="ARBA" id="ARBA00023015"/>
    </source>
</evidence>
<dbReference type="RefSeq" id="WP_275685522.1">
    <property type="nucleotide sequence ID" value="NZ_JAJLJH010000014.1"/>
</dbReference>
<keyword evidence="2" id="KW-0805">Transcription regulation</keyword>
<comment type="caution">
    <text evidence="6">The sequence shown here is derived from an EMBL/GenBank/DDBJ whole genome shotgun (WGS) entry which is preliminary data.</text>
</comment>
<dbReference type="InterPro" id="IPR005119">
    <property type="entry name" value="LysR_subst-bd"/>
</dbReference>
<dbReference type="Gene3D" id="1.10.10.10">
    <property type="entry name" value="Winged helix-like DNA-binding domain superfamily/Winged helix DNA-binding domain"/>
    <property type="match status" value="1"/>
</dbReference>
<dbReference type="PROSITE" id="PS50931">
    <property type="entry name" value="HTH_LYSR"/>
    <property type="match status" value="1"/>
</dbReference>
<dbReference type="PANTHER" id="PTHR30537">
    <property type="entry name" value="HTH-TYPE TRANSCRIPTIONAL REGULATOR"/>
    <property type="match status" value="1"/>
</dbReference>
<dbReference type="GO" id="GO:0043565">
    <property type="term" value="F:sequence-specific DNA binding"/>
    <property type="evidence" value="ECO:0007669"/>
    <property type="project" value="TreeGrafter"/>
</dbReference>
<dbReference type="SUPFAM" id="SSF46785">
    <property type="entry name" value="Winged helix' DNA-binding domain"/>
    <property type="match status" value="1"/>
</dbReference>
<protein>
    <submittedName>
        <fullName evidence="6">LysR family transcriptional regulator</fullName>
    </submittedName>
</protein>
<evidence type="ECO:0000256" key="3">
    <source>
        <dbReference type="ARBA" id="ARBA00023125"/>
    </source>
</evidence>
<dbReference type="InterPro" id="IPR036390">
    <property type="entry name" value="WH_DNA-bd_sf"/>
</dbReference>
<dbReference type="InterPro" id="IPR000847">
    <property type="entry name" value="LysR_HTH_N"/>
</dbReference>
<proteinExistence type="inferred from homology"/>
<dbReference type="PANTHER" id="PTHR30537:SF1">
    <property type="entry name" value="HTH-TYPE TRANSCRIPTIONAL REGULATOR PGRR"/>
    <property type="match status" value="1"/>
</dbReference>
<dbReference type="GO" id="GO:0006351">
    <property type="term" value="P:DNA-templated transcription"/>
    <property type="evidence" value="ECO:0007669"/>
    <property type="project" value="TreeGrafter"/>
</dbReference>
<dbReference type="Proteomes" id="UP001139353">
    <property type="component" value="Unassembled WGS sequence"/>
</dbReference>
<dbReference type="Pfam" id="PF00126">
    <property type="entry name" value="HTH_1"/>
    <property type="match status" value="1"/>
</dbReference>
<gene>
    <name evidence="6" type="ORF">LPC04_26965</name>
</gene>
<evidence type="ECO:0000259" key="5">
    <source>
        <dbReference type="PROSITE" id="PS50931"/>
    </source>
</evidence>
<accession>A0A9X1YT60</accession>
<evidence type="ECO:0000256" key="1">
    <source>
        <dbReference type="ARBA" id="ARBA00009437"/>
    </source>
</evidence>
<dbReference type="InterPro" id="IPR058163">
    <property type="entry name" value="LysR-type_TF_proteobact-type"/>
</dbReference>
<evidence type="ECO:0000313" key="6">
    <source>
        <dbReference type="EMBL" id="MCK9689376.1"/>
    </source>
</evidence>
<keyword evidence="4" id="KW-0804">Transcription</keyword>
<keyword evidence="3" id="KW-0238">DNA-binding</keyword>
<reference evidence="6" key="1">
    <citation type="submission" date="2021-11" db="EMBL/GenBank/DDBJ databases">
        <title>BS-T2-15 a new species belonging to the Comamonadaceae family isolated from the soil of a French oak forest.</title>
        <authorList>
            <person name="Mieszkin S."/>
            <person name="Alain K."/>
        </authorList>
    </citation>
    <scope>NUCLEOTIDE SEQUENCE</scope>
    <source>
        <strain evidence="6">BS-T2-15</strain>
    </source>
</reference>
<evidence type="ECO:0000313" key="7">
    <source>
        <dbReference type="Proteomes" id="UP001139353"/>
    </source>
</evidence>
<keyword evidence="7" id="KW-1185">Reference proteome</keyword>
<evidence type="ECO:0000256" key="4">
    <source>
        <dbReference type="ARBA" id="ARBA00023163"/>
    </source>
</evidence>
<dbReference type="AlphaFoldDB" id="A0A9X1YT60"/>
<dbReference type="InterPro" id="IPR036388">
    <property type="entry name" value="WH-like_DNA-bd_sf"/>
</dbReference>
<sequence>MHKSGLVELEAVLAVARRRGFRPAAVELGMSTSALSSAVAGLEARLGVRLFHRTTRSVSLTEAGEQFVARVGPAMSEIRGATEAATSQRQKPAGTLRINAALGAARMVFTPLVVEYLRRYPDMTIDIVTEGRMIDIVAEGYDAGLRPSELVPRDMIRVPIGRDMRMAVVATPEYFERHPKPKSPSDLARHQCIRARLPNGAPYRWEFARRGETLHADVPGNLVLDAPLLMLDAVRAGVGLAHLAEWYVAEDLEAGRLVRVLQEWTPPFPGLALYYPAGRHMPAGLRVFIDLIRELEIR</sequence>
<dbReference type="FunFam" id="1.10.10.10:FF:000001">
    <property type="entry name" value="LysR family transcriptional regulator"/>
    <property type="match status" value="1"/>
</dbReference>
<feature type="domain" description="HTH lysR-type" evidence="5">
    <location>
        <begin position="9"/>
        <end position="61"/>
    </location>
</feature>
<organism evidence="6 7">
    <name type="scientific">Scleromatobacter humisilvae</name>
    <dbReference type="NCBI Taxonomy" id="2897159"/>
    <lineage>
        <taxon>Bacteria</taxon>
        <taxon>Pseudomonadati</taxon>
        <taxon>Pseudomonadota</taxon>
        <taxon>Betaproteobacteria</taxon>
        <taxon>Burkholderiales</taxon>
        <taxon>Sphaerotilaceae</taxon>
        <taxon>Scleromatobacter</taxon>
    </lineage>
</organism>
<dbReference type="Gene3D" id="3.40.190.290">
    <property type="match status" value="1"/>
</dbReference>
<comment type="similarity">
    <text evidence="1">Belongs to the LysR transcriptional regulatory family.</text>
</comment>
<dbReference type="Pfam" id="PF03466">
    <property type="entry name" value="LysR_substrate"/>
    <property type="match status" value="1"/>
</dbReference>
<dbReference type="SUPFAM" id="SSF53850">
    <property type="entry name" value="Periplasmic binding protein-like II"/>
    <property type="match status" value="1"/>
</dbReference>
<dbReference type="CDD" id="cd08474">
    <property type="entry name" value="PBP2_CrgA_like_5"/>
    <property type="match status" value="1"/>
</dbReference>
<name>A0A9X1YT60_9BURK</name>
<dbReference type="GO" id="GO:0003700">
    <property type="term" value="F:DNA-binding transcription factor activity"/>
    <property type="evidence" value="ECO:0007669"/>
    <property type="project" value="InterPro"/>
</dbReference>